<proteinExistence type="predicted"/>
<evidence type="ECO:0000313" key="1">
    <source>
        <dbReference type="EMBL" id="KAJ6388366.1"/>
    </source>
</evidence>
<protein>
    <submittedName>
        <fullName evidence="1">Uncharacterized protein</fullName>
    </submittedName>
</protein>
<dbReference type="EMBL" id="JAPFFI010000007">
    <property type="protein sequence ID" value="KAJ6388366.1"/>
    <property type="molecule type" value="Genomic_DNA"/>
</dbReference>
<keyword evidence="2" id="KW-1185">Reference proteome</keyword>
<comment type="caution">
    <text evidence="1">The sequence shown here is derived from an EMBL/GenBank/DDBJ whole genome shotgun (WGS) entry which is preliminary data.</text>
</comment>
<gene>
    <name evidence="1" type="ORF">OIU77_026863</name>
</gene>
<dbReference type="Proteomes" id="UP001141253">
    <property type="component" value="Chromosome 3"/>
</dbReference>
<sequence>MFLKIKMFLTLQFPAFIDVVNITRGRFFNTMGAVLIYLHT</sequence>
<reference evidence="1" key="2">
    <citation type="journal article" date="2023" name="Int. J. Mol. Sci.">
        <title>De Novo Assembly and Annotation of 11 Diverse Shrub Willow (Salix) Genomes Reveals Novel Gene Organization in Sex-Linked Regions.</title>
        <authorList>
            <person name="Hyden B."/>
            <person name="Feng K."/>
            <person name="Yates T.B."/>
            <person name="Jawdy S."/>
            <person name="Cereghino C."/>
            <person name="Smart L.B."/>
            <person name="Muchero W."/>
        </authorList>
    </citation>
    <scope>NUCLEOTIDE SEQUENCE</scope>
    <source>
        <tissue evidence="1">Shoot tip</tissue>
    </source>
</reference>
<reference evidence="1" key="1">
    <citation type="submission" date="2022-10" db="EMBL/GenBank/DDBJ databases">
        <authorList>
            <person name="Hyden B.L."/>
            <person name="Feng K."/>
            <person name="Yates T."/>
            <person name="Jawdy S."/>
            <person name="Smart L.B."/>
            <person name="Muchero W."/>
        </authorList>
    </citation>
    <scope>NUCLEOTIDE SEQUENCE</scope>
    <source>
        <tissue evidence="1">Shoot tip</tissue>
    </source>
</reference>
<evidence type="ECO:0000313" key="2">
    <source>
        <dbReference type="Proteomes" id="UP001141253"/>
    </source>
</evidence>
<organism evidence="1 2">
    <name type="scientific">Salix suchowensis</name>
    <dbReference type="NCBI Taxonomy" id="1278906"/>
    <lineage>
        <taxon>Eukaryota</taxon>
        <taxon>Viridiplantae</taxon>
        <taxon>Streptophyta</taxon>
        <taxon>Embryophyta</taxon>
        <taxon>Tracheophyta</taxon>
        <taxon>Spermatophyta</taxon>
        <taxon>Magnoliopsida</taxon>
        <taxon>eudicotyledons</taxon>
        <taxon>Gunneridae</taxon>
        <taxon>Pentapetalae</taxon>
        <taxon>rosids</taxon>
        <taxon>fabids</taxon>
        <taxon>Malpighiales</taxon>
        <taxon>Salicaceae</taxon>
        <taxon>Saliceae</taxon>
        <taxon>Salix</taxon>
    </lineage>
</organism>
<name>A0ABQ9BQ96_9ROSI</name>
<accession>A0ABQ9BQ96</accession>